<feature type="transmembrane region" description="Helical" evidence="9">
    <location>
        <begin position="155"/>
        <end position="175"/>
    </location>
</feature>
<reference evidence="12 13" key="1">
    <citation type="submission" date="2020-07" db="EMBL/GenBank/DDBJ databases">
        <title>Sequencing the genomes of 1000 actinobacteria strains.</title>
        <authorList>
            <person name="Klenk H.-P."/>
        </authorList>
    </citation>
    <scope>NUCLEOTIDE SEQUENCE [LARGE SCALE GENOMIC DNA]</scope>
    <source>
        <strain evidence="12 13">DSM 27576</strain>
    </source>
</reference>
<keyword evidence="9" id="KW-1133">Transmembrane helix</keyword>
<dbReference type="InterPro" id="IPR011712">
    <property type="entry name" value="Sig_transdc_His_kin_sub3_dim/P"/>
</dbReference>
<keyword evidence="6 12" id="KW-0418">Kinase</keyword>
<keyword evidence="13" id="KW-1185">Reference proteome</keyword>
<evidence type="ECO:0000256" key="3">
    <source>
        <dbReference type="ARBA" id="ARBA00022553"/>
    </source>
</evidence>
<evidence type="ECO:0000256" key="5">
    <source>
        <dbReference type="ARBA" id="ARBA00022741"/>
    </source>
</evidence>
<dbReference type="InterPro" id="IPR050482">
    <property type="entry name" value="Sensor_HK_TwoCompSys"/>
</dbReference>
<evidence type="ECO:0000256" key="8">
    <source>
        <dbReference type="ARBA" id="ARBA00023012"/>
    </source>
</evidence>
<dbReference type="Gene3D" id="1.20.5.1930">
    <property type="match status" value="1"/>
</dbReference>
<feature type="domain" description="Histidine kinase/HSP90-like ATPase" evidence="10">
    <location>
        <begin position="477"/>
        <end position="561"/>
    </location>
</feature>
<feature type="transmembrane region" description="Helical" evidence="9">
    <location>
        <begin position="122"/>
        <end position="143"/>
    </location>
</feature>
<keyword evidence="9" id="KW-0812">Transmembrane</keyword>
<dbReference type="GO" id="GO:0016020">
    <property type="term" value="C:membrane"/>
    <property type="evidence" value="ECO:0007669"/>
    <property type="project" value="InterPro"/>
</dbReference>
<dbReference type="InterPro" id="IPR036890">
    <property type="entry name" value="HATPase_C_sf"/>
</dbReference>
<evidence type="ECO:0000313" key="12">
    <source>
        <dbReference type="EMBL" id="MBA8815471.1"/>
    </source>
</evidence>
<dbReference type="Gene3D" id="3.30.565.10">
    <property type="entry name" value="Histidine kinase-like ATPase, C-terminal domain"/>
    <property type="match status" value="1"/>
</dbReference>
<dbReference type="PANTHER" id="PTHR24421">
    <property type="entry name" value="NITRATE/NITRITE SENSOR PROTEIN NARX-RELATED"/>
    <property type="match status" value="1"/>
</dbReference>
<dbReference type="Proteomes" id="UP000526083">
    <property type="component" value="Unassembled WGS sequence"/>
</dbReference>
<dbReference type="InterPro" id="IPR003594">
    <property type="entry name" value="HATPase_dom"/>
</dbReference>
<comment type="catalytic activity">
    <reaction evidence="1">
        <text>ATP + protein L-histidine = ADP + protein N-phospho-L-histidine.</text>
        <dbReference type="EC" id="2.7.13.3"/>
    </reaction>
</comment>
<evidence type="ECO:0000256" key="6">
    <source>
        <dbReference type="ARBA" id="ARBA00022777"/>
    </source>
</evidence>
<dbReference type="RefSeq" id="WP_167048328.1">
    <property type="nucleotide sequence ID" value="NZ_JAAOZB010000002.1"/>
</dbReference>
<keyword evidence="3" id="KW-0597">Phosphoprotein</keyword>
<sequence>MSRQHLASALILLAISVALLGALQLALVLPGSDVPAVLALFTIAACVYAAAGIFAWWRRPTNAMGMLITLGGFALLIAGLGNATVAPLEIVGAVFSTAIFAVIVHLLLAFPSGRLDSPSAAATVIGGYVVALPLQLPFVFASADSREFAVASTTQRIAGAAIMISAAAILTNRLVRAQPRTRRILLPLYSYGVIAVLAVPATSLVFTTLGVRGGVAMPVIQLIVLTGVPLAFTAGVLSGSFARTGEIIQLSEWLGASDSRRGPLTAALAHTLGDSSVQLAFRLDKSDSYVDEHGTPVKLHSDTRHRGQVAITTNEREIAVIGYDTQLTARDEDVRRAGQVVAIAIDRTRLANELIAAQRDVVASRARLVDAADQERFRIAQNLHDGIQVQLVLLALEAQQLANASDTPRNVSTRATELRKRIDAAAGDLRRLVHDVVPLALLQRGLVAAVEDLVDRMPIPTDLVTEHENPALTSTVENTAYFVIAEALANTVKHSGATSASVRIDSNPERVFLEVKDNGRGGAVAGKRGLGGLADRVDALGGHFSIDSVPANGTRLIVELPCG</sequence>
<comment type="caution">
    <text evidence="12">The sequence shown here is derived from an EMBL/GenBank/DDBJ whole genome shotgun (WGS) entry which is preliminary data.</text>
</comment>
<feature type="transmembrane region" description="Helical" evidence="9">
    <location>
        <begin position="36"/>
        <end position="57"/>
    </location>
</feature>
<keyword evidence="7" id="KW-0067">ATP-binding</keyword>
<evidence type="ECO:0000256" key="7">
    <source>
        <dbReference type="ARBA" id="ARBA00022840"/>
    </source>
</evidence>
<evidence type="ECO:0000256" key="4">
    <source>
        <dbReference type="ARBA" id="ARBA00022679"/>
    </source>
</evidence>
<dbReference type="EMBL" id="JACGWY010000001">
    <property type="protein sequence ID" value="MBA8815471.1"/>
    <property type="molecule type" value="Genomic_DNA"/>
</dbReference>
<evidence type="ECO:0000259" key="10">
    <source>
        <dbReference type="Pfam" id="PF02518"/>
    </source>
</evidence>
<dbReference type="Pfam" id="PF07730">
    <property type="entry name" value="HisKA_3"/>
    <property type="match status" value="1"/>
</dbReference>
<dbReference type="AlphaFoldDB" id="A0A7W3PKZ4"/>
<dbReference type="PANTHER" id="PTHR24421:SF10">
    <property type="entry name" value="NITRATE_NITRITE SENSOR PROTEIN NARQ"/>
    <property type="match status" value="1"/>
</dbReference>
<feature type="transmembrane region" description="Helical" evidence="9">
    <location>
        <begin position="90"/>
        <end position="110"/>
    </location>
</feature>
<feature type="transmembrane region" description="Helical" evidence="9">
    <location>
        <begin position="187"/>
        <end position="209"/>
    </location>
</feature>
<proteinExistence type="predicted"/>
<keyword evidence="4" id="KW-0808">Transferase</keyword>
<dbReference type="GO" id="GO:0000155">
    <property type="term" value="F:phosphorelay sensor kinase activity"/>
    <property type="evidence" value="ECO:0007669"/>
    <property type="project" value="InterPro"/>
</dbReference>
<organism evidence="12 13">
    <name type="scientific">Microbacterium halimionae</name>
    <dbReference type="NCBI Taxonomy" id="1526413"/>
    <lineage>
        <taxon>Bacteria</taxon>
        <taxon>Bacillati</taxon>
        <taxon>Actinomycetota</taxon>
        <taxon>Actinomycetes</taxon>
        <taxon>Micrococcales</taxon>
        <taxon>Microbacteriaceae</taxon>
        <taxon>Microbacterium</taxon>
    </lineage>
</organism>
<dbReference type="SUPFAM" id="SSF55874">
    <property type="entry name" value="ATPase domain of HSP90 chaperone/DNA topoisomerase II/histidine kinase"/>
    <property type="match status" value="1"/>
</dbReference>
<feature type="transmembrane region" description="Helical" evidence="9">
    <location>
        <begin position="215"/>
        <end position="237"/>
    </location>
</feature>
<dbReference type="CDD" id="cd16917">
    <property type="entry name" value="HATPase_UhpB-NarQ-NarX-like"/>
    <property type="match status" value="1"/>
</dbReference>
<evidence type="ECO:0000256" key="2">
    <source>
        <dbReference type="ARBA" id="ARBA00012438"/>
    </source>
</evidence>
<evidence type="ECO:0000259" key="11">
    <source>
        <dbReference type="Pfam" id="PF07730"/>
    </source>
</evidence>
<evidence type="ECO:0000256" key="9">
    <source>
        <dbReference type="SAM" id="Phobius"/>
    </source>
</evidence>
<dbReference type="EC" id="2.7.13.3" evidence="2"/>
<dbReference type="Pfam" id="PF02518">
    <property type="entry name" value="HATPase_c"/>
    <property type="match status" value="1"/>
</dbReference>
<evidence type="ECO:0000313" key="13">
    <source>
        <dbReference type="Proteomes" id="UP000526083"/>
    </source>
</evidence>
<keyword evidence="9" id="KW-0472">Membrane</keyword>
<gene>
    <name evidence="12" type="ORF">FHX48_000523</name>
</gene>
<keyword evidence="5" id="KW-0547">Nucleotide-binding</keyword>
<evidence type="ECO:0000256" key="1">
    <source>
        <dbReference type="ARBA" id="ARBA00000085"/>
    </source>
</evidence>
<dbReference type="GO" id="GO:0046983">
    <property type="term" value="F:protein dimerization activity"/>
    <property type="evidence" value="ECO:0007669"/>
    <property type="project" value="InterPro"/>
</dbReference>
<name>A0A7W3PKZ4_9MICO</name>
<accession>A0A7W3PKZ4</accession>
<keyword evidence="8" id="KW-0902">Two-component regulatory system</keyword>
<protein>
    <recommendedName>
        <fullName evidence="2">histidine kinase</fullName>
        <ecNumber evidence="2">2.7.13.3</ecNumber>
    </recommendedName>
</protein>
<dbReference type="GO" id="GO:0005524">
    <property type="term" value="F:ATP binding"/>
    <property type="evidence" value="ECO:0007669"/>
    <property type="project" value="UniProtKB-KW"/>
</dbReference>
<feature type="domain" description="Signal transduction histidine kinase subgroup 3 dimerisation and phosphoacceptor" evidence="11">
    <location>
        <begin position="375"/>
        <end position="438"/>
    </location>
</feature>
<feature type="transmembrane region" description="Helical" evidence="9">
    <location>
        <begin position="64"/>
        <end position="84"/>
    </location>
</feature>